<dbReference type="GO" id="GO:0030527">
    <property type="term" value="F:structural constituent of chromatin"/>
    <property type="evidence" value="ECO:0007669"/>
    <property type="project" value="InterPro"/>
</dbReference>
<comment type="similarity">
    <text evidence="3">Belongs to the bacterial histone-like protein family.</text>
</comment>
<accession>A0A7C1S9N9</accession>
<dbReference type="Gene3D" id="4.10.520.10">
    <property type="entry name" value="IHF-like DNA-binding proteins"/>
    <property type="match status" value="1"/>
</dbReference>
<dbReference type="Proteomes" id="UP000885744">
    <property type="component" value="Unassembled WGS sequence"/>
</dbReference>
<dbReference type="Pfam" id="PF00216">
    <property type="entry name" value="Bac_DNA_binding"/>
    <property type="match status" value="1"/>
</dbReference>
<dbReference type="InterPro" id="IPR010992">
    <property type="entry name" value="IHF-like_DNA-bd_dom_sf"/>
</dbReference>
<evidence type="ECO:0000256" key="1">
    <source>
        <dbReference type="ARBA" id="ARBA00023067"/>
    </source>
</evidence>
<keyword evidence="2 4" id="KW-0238">DNA-binding</keyword>
<dbReference type="GO" id="GO:0005829">
    <property type="term" value="C:cytosol"/>
    <property type="evidence" value="ECO:0007669"/>
    <property type="project" value="TreeGrafter"/>
</dbReference>
<dbReference type="EMBL" id="DRHH01000009">
    <property type="protein sequence ID" value="HEB13833.1"/>
    <property type="molecule type" value="Genomic_DNA"/>
</dbReference>
<reference evidence="4" key="1">
    <citation type="journal article" date="2020" name="mSystems">
        <title>Genome- and Community-Level Interaction Insights into Carbon Utilization and Element Cycling Functions of Hydrothermarchaeota in Hydrothermal Sediment.</title>
        <authorList>
            <person name="Zhou Z."/>
            <person name="Liu Y."/>
            <person name="Xu W."/>
            <person name="Pan J."/>
            <person name="Luo Z.H."/>
            <person name="Li M."/>
        </authorList>
    </citation>
    <scope>NUCLEOTIDE SEQUENCE [LARGE SCALE GENOMIC DNA]</scope>
    <source>
        <strain evidence="4">HyVt-365</strain>
    </source>
</reference>
<dbReference type="AlphaFoldDB" id="A0A7C1S9N9"/>
<gene>
    <name evidence="4" type="ORF">ENI09_00270</name>
</gene>
<keyword evidence="1" id="KW-0226">DNA condensation</keyword>
<dbReference type="PRINTS" id="PR01727">
    <property type="entry name" value="DNABINDINGHU"/>
</dbReference>
<dbReference type="SMART" id="SM00411">
    <property type="entry name" value="BHL"/>
    <property type="match status" value="1"/>
</dbReference>
<name>A0A7C1S9N9_UNCKA</name>
<dbReference type="PANTHER" id="PTHR33175">
    <property type="entry name" value="DNA-BINDING PROTEIN HU"/>
    <property type="match status" value="1"/>
</dbReference>
<sequence>MNRTSVIYDVAQKTDLPFVQAERVVNTFLDTIAQGLANGERVTITGFGTFEVRKRKARVGRIPHTGESVTIPEHLTPAFIAGVGLKRVVQGR</sequence>
<organism evidence="4">
    <name type="scientific">candidate division WWE3 bacterium</name>
    <dbReference type="NCBI Taxonomy" id="2053526"/>
    <lineage>
        <taxon>Bacteria</taxon>
        <taxon>Katanobacteria</taxon>
    </lineage>
</organism>
<evidence type="ECO:0000256" key="3">
    <source>
        <dbReference type="RuleBase" id="RU003939"/>
    </source>
</evidence>
<proteinExistence type="inferred from homology"/>
<evidence type="ECO:0000313" key="4">
    <source>
        <dbReference type="EMBL" id="HEB13833.1"/>
    </source>
</evidence>
<dbReference type="CDD" id="cd13831">
    <property type="entry name" value="HU"/>
    <property type="match status" value="1"/>
</dbReference>
<dbReference type="GO" id="GO:0003677">
    <property type="term" value="F:DNA binding"/>
    <property type="evidence" value="ECO:0007669"/>
    <property type="project" value="UniProtKB-KW"/>
</dbReference>
<dbReference type="PANTHER" id="PTHR33175:SF3">
    <property type="entry name" value="DNA-BINDING PROTEIN HU-BETA"/>
    <property type="match status" value="1"/>
</dbReference>
<evidence type="ECO:0000256" key="2">
    <source>
        <dbReference type="ARBA" id="ARBA00023125"/>
    </source>
</evidence>
<dbReference type="GO" id="GO:0030261">
    <property type="term" value="P:chromosome condensation"/>
    <property type="evidence" value="ECO:0007669"/>
    <property type="project" value="UniProtKB-KW"/>
</dbReference>
<comment type="caution">
    <text evidence="4">The sequence shown here is derived from an EMBL/GenBank/DDBJ whole genome shotgun (WGS) entry which is preliminary data.</text>
</comment>
<protein>
    <submittedName>
        <fullName evidence="4">HU family DNA-binding protein</fullName>
    </submittedName>
</protein>
<dbReference type="SUPFAM" id="SSF47729">
    <property type="entry name" value="IHF-like DNA-binding proteins"/>
    <property type="match status" value="1"/>
</dbReference>
<dbReference type="InterPro" id="IPR000119">
    <property type="entry name" value="Hist_DNA-bd"/>
</dbReference>